<comment type="catalytic activity">
    <reaction evidence="1">
        <text>a ribonucleoside 5'-phosphate + H2O = a ribonucleoside + phosphate</text>
        <dbReference type="Rhea" id="RHEA:12484"/>
        <dbReference type="ChEBI" id="CHEBI:15377"/>
        <dbReference type="ChEBI" id="CHEBI:18254"/>
        <dbReference type="ChEBI" id="CHEBI:43474"/>
        <dbReference type="ChEBI" id="CHEBI:58043"/>
        <dbReference type="EC" id="3.1.3.5"/>
    </reaction>
</comment>
<dbReference type="EMBL" id="VSWD01000007">
    <property type="protein sequence ID" value="KAK3097085.1"/>
    <property type="molecule type" value="Genomic_DNA"/>
</dbReference>
<dbReference type="AlphaFoldDB" id="A0AA88Y2F3"/>
<evidence type="ECO:0000256" key="5">
    <source>
        <dbReference type="ARBA" id="ARBA00022729"/>
    </source>
</evidence>
<dbReference type="InterPro" id="IPR036907">
    <property type="entry name" value="5'-Nucleotdase_C_sf"/>
</dbReference>
<evidence type="ECO:0000259" key="10">
    <source>
        <dbReference type="Pfam" id="PF00149"/>
    </source>
</evidence>
<name>A0AA88Y2F3_PINIB</name>
<dbReference type="InterPro" id="IPR006179">
    <property type="entry name" value="5_nucleotidase/apyrase"/>
</dbReference>
<reference evidence="12" key="1">
    <citation type="submission" date="2019-08" db="EMBL/GenBank/DDBJ databases">
        <title>The improved chromosome-level genome for the pearl oyster Pinctada fucata martensii using PacBio sequencing and Hi-C.</title>
        <authorList>
            <person name="Zheng Z."/>
        </authorList>
    </citation>
    <scope>NUCLEOTIDE SEQUENCE</scope>
    <source>
        <strain evidence="12">ZZ-2019</strain>
        <tissue evidence="12">Adductor muscle</tissue>
    </source>
</reference>
<evidence type="ECO:0000313" key="12">
    <source>
        <dbReference type="EMBL" id="KAK3097085.1"/>
    </source>
</evidence>
<evidence type="ECO:0000259" key="11">
    <source>
        <dbReference type="Pfam" id="PF02872"/>
    </source>
</evidence>
<evidence type="ECO:0000313" key="13">
    <source>
        <dbReference type="Proteomes" id="UP001186944"/>
    </source>
</evidence>
<keyword evidence="9" id="KW-0472">Membrane</keyword>
<dbReference type="PROSITE" id="PS00785">
    <property type="entry name" value="5_NUCLEOTIDASE_1"/>
    <property type="match status" value="1"/>
</dbReference>
<dbReference type="Pfam" id="PF02872">
    <property type="entry name" value="5_nucleotid_C"/>
    <property type="match status" value="1"/>
</dbReference>
<evidence type="ECO:0000256" key="6">
    <source>
        <dbReference type="ARBA" id="ARBA00022741"/>
    </source>
</evidence>
<dbReference type="PANTHER" id="PTHR11575">
    <property type="entry name" value="5'-NUCLEOTIDASE-RELATED"/>
    <property type="match status" value="1"/>
</dbReference>
<keyword evidence="5 8" id="KW-0732">Signal</keyword>
<dbReference type="PRINTS" id="PR01607">
    <property type="entry name" value="APYRASEFAMLY"/>
</dbReference>
<evidence type="ECO:0000256" key="4">
    <source>
        <dbReference type="ARBA" id="ARBA00022723"/>
    </source>
</evidence>
<dbReference type="SUPFAM" id="SSF56300">
    <property type="entry name" value="Metallo-dependent phosphatases"/>
    <property type="match status" value="1"/>
</dbReference>
<feature type="domain" description="Calcineurin-like phosphoesterase" evidence="10">
    <location>
        <begin position="24"/>
        <end position="242"/>
    </location>
</feature>
<dbReference type="GO" id="GO:0006196">
    <property type="term" value="P:AMP catabolic process"/>
    <property type="evidence" value="ECO:0007669"/>
    <property type="project" value="TreeGrafter"/>
</dbReference>
<dbReference type="GO" id="GO:0046872">
    <property type="term" value="F:metal ion binding"/>
    <property type="evidence" value="ECO:0007669"/>
    <property type="project" value="UniProtKB-KW"/>
</dbReference>
<dbReference type="Proteomes" id="UP001186944">
    <property type="component" value="Unassembled WGS sequence"/>
</dbReference>
<dbReference type="Pfam" id="PF00149">
    <property type="entry name" value="Metallophos"/>
    <property type="match status" value="1"/>
</dbReference>
<dbReference type="EC" id="3.1.3.5" evidence="3"/>
<dbReference type="GO" id="GO:0000166">
    <property type="term" value="F:nucleotide binding"/>
    <property type="evidence" value="ECO:0007669"/>
    <property type="project" value="UniProtKB-KW"/>
</dbReference>
<accession>A0AA88Y2F3</accession>
<keyword evidence="4" id="KW-0479">Metal-binding</keyword>
<dbReference type="SUPFAM" id="SSF55816">
    <property type="entry name" value="5'-nucleotidase (syn. UDP-sugar hydrolase), C-terminal domain"/>
    <property type="match status" value="1"/>
</dbReference>
<evidence type="ECO:0000256" key="2">
    <source>
        <dbReference type="ARBA" id="ARBA00006654"/>
    </source>
</evidence>
<keyword evidence="9" id="KW-1133">Transmembrane helix</keyword>
<dbReference type="InterPro" id="IPR008334">
    <property type="entry name" value="5'-Nucleotdase_C"/>
</dbReference>
<feature type="domain" description="5'-Nucleotidase C-terminal" evidence="11">
    <location>
        <begin position="316"/>
        <end position="409"/>
    </location>
</feature>
<organism evidence="12 13">
    <name type="scientific">Pinctada imbricata</name>
    <name type="common">Atlantic pearl-oyster</name>
    <name type="synonym">Pinctada martensii</name>
    <dbReference type="NCBI Taxonomy" id="66713"/>
    <lineage>
        <taxon>Eukaryota</taxon>
        <taxon>Metazoa</taxon>
        <taxon>Spiralia</taxon>
        <taxon>Lophotrochozoa</taxon>
        <taxon>Mollusca</taxon>
        <taxon>Bivalvia</taxon>
        <taxon>Autobranchia</taxon>
        <taxon>Pteriomorphia</taxon>
        <taxon>Pterioida</taxon>
        <taxon>Pterioidea</taxon>
        <taxon>Pteriidae</taxon>
        <taxon>Pinctada</taxon>
    </lineage>
</organism>
<proteinExistence type="inferred from homology"/>
<keyword evidence="9" id="KW-0812">Transmembrane</keyword>
<comment type="caution">
    <text evidence="12">The sequence shown here is derived from an EMBL/GenBank/DDBJ whole genome shotgun (WGS) entry which is preliminary data.</text>
</comment>
<feature type="chain" id="PRO_5041517552" description="5'-nucleotidase" evidence="8">
    <location>
        <begin position="21"/>
        <end position="472"/>
    </location>
</feature>
<dbReference type="GO" id="GO:0005886">
    <property type="term" value="C:plasma membrane"/>
    <property type="evidence" value="ECO:0007669"/>
    <property type="project" value="TreeGrafter"/>
</dbReference>
<feature type="signal peptide" evidence="8">
    <location>
        <begin position="1"/>
        <end position="20"/>
    </location>
</feature>
<dbReference type="InterPro" id="IPR004843">
    <property type="entry name" value="Calcineurin-like_PHP"/>
</dbReference>
<feature type="transmembrane region" description="Helical" evidence="9">
    <location>
        <begin position="450"/>
        <end position="469"/>
    </location>
</feature>
<evidence type="ECO:0000256" key="3">
    <source>
        <dbReference type="ARBA" id="ARBA00012643"/>
    </source>
</evidence>
<protein>
    <recommendedName>
        <fullName evidence="3">5'-nucleotidase</fullName>
        <ecNumber evidence="3">3.1.3.5</ecNumber>
    </recommendedName>
</protein>
<dbReference type="PANTHER" id="PTHR11575:SF24">
    <property type="entry name" value="5'-NUCLEOTIDASE"/>
    <property type="match status" value="1"/>
</dbReference>
<dbReference type="CDD" id="cd07409">
    <property type="entry name" value="MPP_CD73_N"/>
    <property type="match status" value="1"/>
</dbReference>
<evidence type="ECO:0000256" key="8">
    <source>
        <dbReference type="RuleBase" id="RU362119"/>
    </source>
</evidence>
<dbReference type="InterPro" id="IPR006146">
    <property type="entry name" value="5'-Nucleotdase_CS"/>
</dbReference>
<sequence length="472" mass="51972">MFAPVFLLCLTSVLYQTSFGFNLTIIHTNDIHAHVEEMNKYAGECKPEESARGQCFGGVARRLTKVNEIRNANPDHTILLDAGDQFQGTLWFNIYKGIEAATFMNKFNYDAMTFGNHEFDNGVSGLLPFLNMSNFPIINCNMDVSNEPDLQGKFNKSIVIEKSGKKIGVIGYLIEETEFLSNPGETVKFNDVKESMRSEITKLKAQGVDIIIGVGHYGYGNDMRLAKEVDGIDVLVGGHTHSFLYKEAGTKGPSVEKSEGPYPTVVTRPDGKPCLVVQVFFAGKYLGRLHVNFDNQGDVTRWSGLPILLDSSVQPGNLITDAMVAYHVKSLGQNGEWTDAAIAVLNSGGIRAPIVQGNITRGDILTVQPFGNNVDIITITGLTLKKMLEHSVAKYSNTDRPGAFLQMSDDSIFEITAKYLSTMDQVMMGDEGRITILTDCSTSSSQRHRASIHFIAVFVTVVTSFNIIMKYS</sequence>
<keyword evidence="7 8" id="KW-0378">Hydrolase</keyword>
<evidence type="ECO:0000256" key="1">
    <source>
        <dbReference type="ARBA" id="ARBA00000815"/>
    </source>
</evidence>
<comment type="similarity">
    <text evidence="2 8">Belongs to the 5'-nucleotidase family.</text>
</comment>
<evidence type="ECO:0000256" key="7">
    <source>
        <dbReference type="ARBA" id="ARBA00022801"/>
    </source>
</evidence>
<keyword evidence="6 8" id="KW-0547">Nucleotide-binding</keyword>
<evidence type="ECO:0000256" key="9">
    <source>
        <dbReference type="SAM" id="Phobius"/>
    </source>
</evidence>
<dbReference type="FunFam" id="3.60.21.10:FF:000020">
    <property type="entry name" value="NT5E isoform 4"/>
    <property type="match status" value="1"/>
</dbReference>
<dbReference type="Gene3D" id="3.60.21.10">
    <property type="match status" value="1"/>
</dbReference>
<gene>
    <name evidence="12" type="ORF">FSP39_006245</name>
</gene>
<keyword evidence="13" id="KW-1185">Reference proteome</keyword>
<dbReference type="GO" id="GO:0008253">
    <property type="term" value="F:5'-nucleotidase activity"/>
    <property type="evidence" value="ECO:0007669"/>
    <property type="project" value="UniProtKB-EC"/>
</dbReference>
<dbReference type="InterPro" id="IPR029052">
    <property type="entry name" value="Metallo-depent_PP-like"/>
</dbReference>